<dbReference type="GeneID" id="18760552"/>
<gene>
    <name evidence="1" type="ORF">MBM_04617</name>
</gene>
<dbReference type="InParanoid" id="K1WHH1"/>
<keyword evidence="2" id="KW-1185">Reference proteome</keyword>
<dbReference type="PANTHER" id="PTHR14187:SF82">
    <property type="entry name" value="FAMILY CHAPERONE, PUTATIVE (AFU_ORTHOLOGUE AFUA_7G08575)-RELATED"/>
    <property type="match status" value="1"/>
</dbReference>
<dbReference type="HOGENOM" id="CLU_009958_6_1_1"/>
<reference evidence="1 2" key="1">
    <citation type="journal article" date="2012" name="BMC Genomics">
        <title>Sequencing the genome of Marssonina brunnea reveals fungus-poplar co-evolution.</title>
        <authorList>
            <person name="Zhu S."/>
            <person name="Cao Y.-Z."/>
            <person name="Jiang C."/>
            <person name="Tan B.-Y."/>
            <person name="Wang Z."/>
            <person name="Feng S."/>
            <person name="Zhang L."/>
            <person name="Su X.-H."/>
            <person name="Brejova B."/>
            <person name="Vinar T."/>
            <person name="Xu M."/>
            <person name="Wang M.-X."/>
            <person name="Zhang S.-G."/>
            <person name="Huang M.-R."/>
            <person name="Wu R."/>
            <person name="Zhou Y."/>
        </authorList>
    </citation>
    <scope>NUCLEOTIDE SEQUENCE [LARGE SCALE GENOMIC DNA]</scope>
    <source>
        <strain evidence="1 2">MB_m1</strain>
    </source>
</reference>
<accession>K1WHH1</accession>
<dbReference type="Proteomes" id="UP000006753">
    <property type="component" value="Unassembled WGS sequence"/>
</dbReference>
<dbReference type="eggNOG" id="KOG0101">
    <property type="taxonomic scope" value="Eukaryota"/>
</dbReference>
<evidence type="ECO:0000313" key="2">
    <source>
        <dbReference type="Proteomes" id="UP000006753"/>
    </source>
</evidence>
<dbReference type="KEGG" id="mbe:MBM_04617"/>
<dbReference type="Gene3D" id="3.30.420.40">
    <property type="match status" value="1"/>
</dbReference>
<dbReference type="STRING" id="1072389.K1WHH1"/>
<protein>
    <recommendedName>
        <fullName evidence="3">Hsp70 family chaperone</fullName>
    </recommendedName>
</protein>
<dbReference type="OMA" id="ERWISTE"/>
<evidence type="ECO:0008006" key="3">
    <source>
        <dbReference type="Google" id="ProtNLM"/>
    </source>
</evidence>
<dbReference type="OrthoDB" id="2963168at2759"/>
<dbReference type="CDD" id="cd10170">
    <property type="entry name" value="ASKHA_NBD_HSP70"/>
    <property type="match status" value="1"/>
</dbReference>
<organism evidence="1 2">
    <name type="scientific">Marssonina brunnea f. sp. multigermtubi (strain MB_m1)</name>
    <name type="common">Marssonina leaf spot fungus</name>
    <dbReference type="NCBI Taxonomy" id="1072389"/>
    <lineage>
        <taxon>Eukaryota</taxon>
        <taxon>Fungi</taxon>
        <taxon>Dikarya</taxon>
        <taxon>Ascomycota</taxon>
        <taxon>Pezizomycotina</taxon>
        <taxon>Leotiomycetes</taxon>
        <taxon>Helotiales</taxon>
        <taxon>Drepanopezizaceae</taxon>
        <taxon>Drepanopeziza</taxon>
    </lineage>
</organism>
<dbReference type="PANTHER" id="PTHR14187">
    <property type="entry name" value="ALPHA KINASE/ELONGATION FACTOR 2 KINASE"/>
    <property type="match status" value="1"/>
</dbReference>
<sequence length="427" mass="47964">MVSKSYFTNYTPTSSAEAIAGPVREPAPLNDRLIVGLDFGTTYSGVAAVYTSTPDDVEIIKTWPGGNGITSDKFKPEESKLRCIKLFLDRSQKLPFYVSLLETAAQLKNFNRNFVDAVSDYLTQVHDHTMETLTRRYCKDHYFLAAEKAGIDSKSDIQMISEPEAAAVYTLKAIQPNHLSAGDNFIVCDADGGTVDLIPYKILSLKPLRVEESVVGTRGLCGSAFLNYRFQEHVRRRIRHARFDEMKLKKEVMQPVNAWTAVVRGVVLRGLEGSMIVSRKERVHYGTSYATFYDEAKHQTIERYWSPLWERWISTEGETPSTATPISFHYTRNFRPGQSLVVSDDLIASNANGDPPAAKPRDLFNVCRLTTDMGVVPKSLFVRLTITRGAEFHNLEFTLEMVVESAGLAFELKVDGFRYGGVEAEFH</sequence>
<dbReference type="AlphaFoldDB" id="K1WHH1"/>
<dbReference type="EMBL" id="JH921437">
    <property type="protein sequence ID" value="EKD17040.1"/>
    <property type="molecule type" value="Genomic_DNA"/>
</dbReference>
<dbReference type="InterPro" id="IPR043129">
    <property type="entry name" value="ATPase_NBD"/>
</dbReference>
<proteinExistence type="predicted"/>
<evidence type="ECO:0000313" key="1">
    <source>
        <dbReference type="EMBL" id="EKD17040.1"/>
    </source>
</evidence>
<dbReference type="SUPFAM" id="SSF53067">
    <property type="entry name" value="Actin-like ATPase domain"/>
    <property type="match status" value="1"/>
</dbReference>
<name>K1WHH1_MARBU</name>